<dbReference type="GO" id="GO:0031507">
    <property type="term" value="P:heterochromatin formation"/>
    <property type="evidence" value="ECO:0007669"/>
    <property type="project" value="InterPro"/>
</dbReference>
<feature type="compositionally biased region" description="Basic and acidic residues" evidence="1">
    <location>
        <begin position="151"/>
        <end position="167"/>
    </location>
</feature>
<name>A0A453LMR1_AEGTS</name>
<feature type="compositionally biased region" description="Polar residues" evidence="1">
    <location>
        <begin position="1251"/>
        <end position="1268"/>
    </location>
</feature>
<feature type="compositionally biased region" description="Low complexity" evidence="1">
    <location>
        <begin position="33"/>
        <end position="52"/>
    </location>
</feature>
<dbReference type="InterPro" id="IPR056882">
    <property type="entry name" value="MOM1_dom"/>
</dbReference>
<evidence type="ECO:0000313" key="5">
    <source>
        <dbReference type="Proteomes" id="UP000015105"/>
    </source>
</evidence>
<evidence type="ECO:0000259" key="2">
    <source>
        <dbReference type="Pfam" id="PF00271"/>
    </source>
</evidence>
<reference evidence="4" key="5">
    <citation type="journal article" date="2021" name="G3 (Bethesda)">
        <title>Aegilops tauschii genome assembly Aet v5.0 features greater sequence contiguity and improved annotation.</title>
        <authorList>
            <person name="Wang L."/>
            <person name="Zhu T."/>
            <person name="Rodriguez J.C."/>
            <person name="Deal K.R."/>
            <person name="Dubcovsky J."/>
            <person name="McGuire P.E."/>
            <person name="Lux T."/>
            <person name="Spannagl M."/>
            <person name="Mayer K.F.X."/>
            <person name="Baldrich P."/>
            <person name="Meyers B.C."/>
            <person name="Huo N."/>
            <person name="Gu Y.Q."/>
            <person name="Zhou H."/>
            <person name="Devos K.M."/>
            <person name="Bennetzen J.L."/>
            <person name="Unver T."/>
            <person name="Budak H."/>
            <person name="Gulick P.J."/>
            <person name="Galiba G."/>
            <person name="Kalapos B."/>
            <person name="Nelson D.R."/>
            <person name="Li P."/>
            <person name="You F.M."/>
            <person name="Luo M.C."/>
            <person name="Dvorak J."/>
        </authorList>
    </citation>
    <scope>NUCLEOTIDE SEQUENCE [LARGE SCALE GENOMIC DNA]</scope>
    <source>
        <strain evidence="4">cv. AL8/78</strain>
    </source>
</reference>
<reference evidence="4" key="3">
    <citation type="journal article" date="2017" name="Nature">
        <title>Genome sequence of the progenitor of the wheat D genome Aegilops tauschii.</title>
        <authorList>
            <person name="Luo M.C."/>
            <person name="Gu Y.Q."/>
            <person name="Puiu D."/>
            <person name="Wang H."/>
            <person name="Twardziok S.O."/>
            <person name="Deal K.R."/>
            <person name="Huo N."/>
            <person name="Zhu T."/>
            <person name="Wang L."/>
            <person name="Wang Y."/>
            <person name="McGuire P.E."/>
            <person name="Liu S."/>
            <person name="Long H."/>
            <person name="Ramasamy R.K."/>
            <person name="Rodriguez J.C."/>
            <person name="Van S.L."/>
            <person name="Yuan L."/>
            <person name="Wang Z."/>
            <person name="Xia Z."/>
            <person name="Xiao L."/>
            <person name="Anderson O.D."/>
            <person name="Ouyang S."/>
            <person name="Liang Y."/>
            <person name="Zimin A.V."/>
            <person name="Pertea G."/>
            <person name="Qi P."/>
            <person name="Bennetzen J.L."/>
            <person name="Dai X."/>
            <person name="Dawson M.W."/>
            <person name="Muller H.G."/>
            <person name="Kugler K."/>
            <person name="Rivarola-Duarte L."/>
            <person name="Spannagl M."/>
            <person name="Mayer K.F.X."/>
            <person name="Lu F.H."/>
            <person name="Bevan M.W."/>
            <person name="Leroy P."/>
            <person name="Li P."/>
            <person name="You F.M."/>
            <person name="Sun Q."/>
            <person name="Liu Z."/>
            <person name="Lyons E."/>
            <person name="Wicker T."/>
            <person name="Salzberg S.L."/>
            <person name="Devos K.M."/>
            <person name="Dvorak J."/>
        </authorList>
    </citation>
    <scope>NUCLEOTIDE SEQUENCE [LARGE SCALE GENOMIC DNA]</scope>
    <source>
        <strain evidence="4">cv. AL8/78</strain>
    </source>
</reference>
<reference evidence="5" key="1">
    <citation type="journal article" date="2014" name="Science">
        <title>Ancient hybridizations among the ancestral genomes of bread wheat.</title>
        <authorList>
            <consortium name="International Wheat Genome Sequencing Consortium,"/>
            <person name="Marcussen T."/>
            <person name="Sandve S.R."/>
            <person name="Heier L."/>
            <person name="Spannagl M."/>
            <person name="Pfeifer M."/>
            <person name="Jakobsen K.S."/>
            <person name="Wulff B.B."/>
            <person name="Steuernagel B."/>
            <person name="Mayer K.F."/>
            <person name="Olsen O.A."/>
        </authorList>
    </citation>
    <scope>NUCLEOTIDE SEQUENCE [LARGE SCALE GENOMIC DNA]</scope>
    <source>
        <strain evidence="5">cv. AL8/78</strain>
    </source>
</reference>
<dbReference type="PANTHER" id="PTHR35116:SF2">
    <property type="entry name" value="ATP-DEPENDENT HELICASE FAMILY PROTEIN-RELATED"/>
    <property type="match status" value="1"/>
</dbReference>
<dbReference type="Pfam" id="PF00271">
    <property type="entry name" value="Helicase_C"/>
    <property type="match status" value="1"/>
</dbReference>
<feature type="domain" description="Helicase C-terminal" evidence="2">
    <location>
        <begin position="448"/>
        <end position="553"/>
    </location>
</feature>
<reference evidence="4" key="4">
    <citation type="submission" date="2019-03" db="UniProtKB">
        <authorList>
            <consortium name="EnsemblPlants"/>
        </authorList>
    </citation>
    <scope>IDENTIFICATION</scope>
</reference>
<dbReference type="Proteomes" id="UP000015105">
    <property type="component" value="Chromosome 5D"/>
</dbReference>
<dbReference type="Gramene" id="AET5Gv20847900.4">
    <property type="protein sequence ID" value="AET5Gv20847900.4"/>
    <property type="gene ID" value="AET5Gv20847900"/>
</dbReference>
<protein>
    <recommendedName>
        <fullName evidence="6">Helicase C-terminal domain-containing protein</fullName>
    </recommendedName>
</protein>
<dbReference type="Pfam" id="PF25029">
    <property type="entry name" value="MOM1"/>
    <property type="match status" value="1"/>
</dbReference>
<feature type="region of interest" description="Disordered" evidence="1">
    <location>
        <begin position="1251"/>
        <end position="1333"/>
    </location>
</feature>
<evidence type="ECO:0008006" key="6">
    <source>
        <dbReference type="Google" id="ProtNLM"/>
    </source>
</evidence>
<dbReference type="InterPro" id="IPR039322">
    <property type="entry name" value="MOM1"/>
</dbReference>
<feature type="compositionally biased region" description="Polar residues" evidence="1">
    <location>
        <begin position="1304"/>
        <end position="1314"/>
    </location>
</feature>
<feature type="region of interest" description="Disordered" evidence="1">
    <location>
        <begin position="960"/>
        <end position="989"/>
    </location>
</feature>
<feature type="compositionally biased region" description="Polar residues" evidence="1">
    <location>
        <begin position="128"/>
        <end position="146"/>
    </location>
</feature>
<feature type="compositionally biased region" description="Polar residues" evidence="1">
    <location>
        <begin position="181"/>
        <end position="192"/>
    </location>
</feature>
<feature type="compositionally biased region" description="Polar residues" evidence="1">
    <location>
        <begin position="75"/>
        <end position="104"/>
    </location>
</feature>
<reference evidence="5" key="2">
    <citation type="journal article" date="2017" name="Nat. Plants">
        <title>The Aegilops tauschii genome reveals multiple impacts of transposons.</title>
        <authorList>
            <person name="Zhao G."/>
            <person name="Zou C."/>
            <person name="Li K."/>
            <person name="Wang K."/>
            <person name="Li T."/>
            <person name="Gao L."/>
            <person name="Zhang X."/>
            <person name="Wang H."/>
            <person name="Yang Z."/>
            <person name="Liu X."/>
            <person name="Jiang W."/>
            <person name="Mao L."/>
            <person name="Kong X."/>
            <person name="Jiao Y."/>
            <person name="Jia J."/>
        </authorList>
    </citation>
    <scope>NUCLEOTIDE SEQUENCE [LARGE SCALE GENOMIC DNA]</scope>
    <source>
        <strain evidence="5">cv. AL8/78</strain>
    </source>
</reference>
<proteinExistence type="predicted"/>
<dbReference type="SUPFAM" id="SSF52540">
    <property type="entry name" value="P-loop containing nucleoside triphosphate hydrolases"/>
    <property type="match status" value="1"/>
</dbReference>
<evidence type="ECO:0000256" key="1">
    <source>
        <dbReference type="SAM" id="MobiDB-lite"/>
    </source>
</evidence>
<sequence length="1510" mass="167144">MANTRSGGANNEGAGGTSARKGSAATNAKDPMSATTSTSSASGRESRSLSTRETSDEQKPNLRRSKRETKGKNPILTTSSASTPVSQKSIRGRSNPSTPGTPKTSARKLKGSTRKASTPRTSDRVKKSTVSASTDSNDSNGVSSPVATPDKTVKGEIDEHNSTKNDASESGTMPLKKQKRLTAQSYTNPFKTSSEEYEKSPAYEGNASKVHAEDNGCVLRYEESGAHEEDNQAHLSQVANKFLEGYTSGLCEVPKVILETDGLKSDVEKSEEDKQAYLSQRVDKFWEGYTSGQCEAPEVILETDGLKTDVEKSAPISEAHMTADLCSSNPAMDATDPTDDCSELALNVAMGQKADSSKFVEYWVPARLSRVQLEVYCYTLLSNSPALRSHSKTDSVGALRNILVSLRKCCDHPYLVDKTLHLLLTKGHPVTDILDIGVSASGKLLLLDKMLQEIWKKGQRVLILSQSCGEAGNPMGDILDDFVHQRFGFESYERVERDLNVRKKQGAMSMFNDTTKGRFIFLIDSRACVPSIKLLSVDVIIIYCSDWNPTNDLRVLQKISIESQSECVPIFRLYSSCTVEEKALILAKHDHILDSTVQNIRPILSHSLLSWGASFLFSRLEGLKNYACLHKDSDAEKLFMDKVLLDLKKLSTKDDPSTKMSNAAISQAHLSGPFYSRDSLVVGEREGISAPDSDLPKFWVDLLDQKSPRWQYITEQAQRSRRKIQNMEDGKIPADEADEASTKRRKIAGILDSSANVLAGEDKDSILRETNTTSSSHRKIAGILDSSANVLAGEDKDSILPGTNTASSSHQTSVDDTWQEQGVENLQDTQKSLHIQLKPELSKLYELFELPGSVKCLCEELLEYTLKNHQVSQVPKDILHAFNIALCWRAASLSRHKVDHRESLALAVEHLKYECSETLAEKVYKKLRILKKEFSHRVGRISKSNQSISVKNISPYQQETSTKYGSDKSIPKQAASVGGNESHQEDSHDLVIEPIVPGEKEVLYVPEIHEKQHLSKDALLNRITEKRIKLVDMVFSLREKNIHDKQTNEVAMFDMHRHKGVDKLREACRIVVEHLRRSQADPEDRGGQTKLIVEWFTMLLYAFLKHMRYQREKLDLQQSMVWTKELQLKENFLHEAKFGQLDLTFDEHIYLPDSGFAIEEFSHFSSCVDTATLANCQQSLHETSAMEVTLVRSVIPSDVINAEAARNGSAEVLIHNEGMPASDGIGLTENRTSNSFDCIDSQGGASLSVQHQVNSSPAIDNSINQESSSGDRRRTQHVEQQSGVASQPLPGETDQHLGDAEMEVNTSNGDNTQADPPCLEPETLAPVPSQASLQMSKEVEAEANLVLQSAQPIAAPAQLLQREAEQVDRSGMIPAQTLQPEMEPSASREAYTQADLIIQSAQPSMVPTELSQRNVEQASLYHVPSSQCLPSGMHPWVPLSSILLERTHSDQCQPSHQPEAALGSSAKMVASMVFNHPPVGDEPLKNELHRLRSYIDSLNKTNELKVCYFF</sequence>
<feature type="region of interest" description="Disordered" evidence="1">
    <location>
        <begin position="1"/>
        <end position="202"/>
    </location>
</feature>
<evidence type="ECO:0000259" key="3">
    <source>
        <dbReference type="Pfam" id="PF25029"/>
    </source>
</evidence>
<dbReference type="InterPro" id="IPR001650">
    <property type="entry name" value="Helicase_C-like"/>
</dbReference>
<dbReference type="InterPro" id="IPR027417">
    <property type="entry name" value="P-loop_NTPase"/>
</dbReference>
<evidence type="ECO:0000313" key="4">
    <source>
        <dbReference type="EnsemblPlants" id="AET5Gv20847900.4"/>
    </source>
</evidence>
<keyword evidence="5" id="KW-1185">Reference proteome</keyword>
<dbReference type="PANTHER" id="PTHR35116">
    <property type="entry name" value="HELICASE PROTEIN MOM1"/>
    <property type="match status" value="1"/>
</dbReference>
<dbReference type="EnsemblPlants" id="AET5Gv20847900.4">
    <property type="protein sequence ID" value="AET5Gv20847900.4"/>
    <property type="gene ID" value="AET5Gv20847900"/>
</dbReference>
<dbReference type="Gene3D" id="3.40.50.300">
    <property type="entry name" value="P-loop containing nucleotide triphosphate hydrolases"/>
    <property type="match status" value="1"/>
</dbReference>
<organism evidence="4 5">
    <name type="scientific">Aegilops tauschii subsp. strangulata</name>
    <name type="common">Goatgrass</name>
    <dbReference type="NCBI Taxonomy" id="200361"/>
    <lineage>
        <taxon>Eukaryota</taxon>
        <taxon>Viridiplantae</taxon>
        <taxon>Streptophyta</taxon>
        <taxon>Embryophyta</taxon>
        <taxon>Tracheophyta</taxon>
        <taxon>Spermatophyta</taxon>
        <taxon>Magnoliopsida</taxon>
        <taxon>Liliopsida</taxon>
        <taxon>Poales</taxon>
        <taxon>Poaceae</taxon>
        <taxon>BOP clade</taxon>
        <taxon>Pooideae</taxon>
        <taxon>Triticodae</taxon>
        <taxon>Triticeae</taxon>
        <taxon>Triticinae</taxon>
        <taxon>Aegilops</taxon>
    </lineage>
</organism>
<feature type="domain" description="MOM1 alpha-helical" evidence="3">
    <location>
        <begin position="828"/>
        <end position="951"/>
    </location>
</feature>
<accession>A0A453LMR1</accession>